<organism evidence="2">
    <name type="scientific">metagenome</name>
    <dbReference type="NCBI Taxonomy" id="256318"/>
    <lineage>
        <taxon>unclassified sequences</taxon>
        <taxon>metagenomes</taxon>
    </lineage>
</organism>
<dbReference type="EMBL" id="CZKB01000004">
    <property type="protein sequence ID" value="CUR57222.1"/>
    <property type="molecule type" value="Genomic_DNA"/>
</dbReference>
<dbReference type="AlphaFoldDB" id="A0A2P2C8R6"/>
<feature type="domain" description="Beta-lactamase-related" evidence="1">
    <location>
        <begin position="7"/>
        <end position="355"/>
    </location>
</feature>
<dbReference type="Gene3D" id="3.40.710.10">
    <property type="entry name" value="DD-peptidase/beta-lactamase superfamily"/>
    <property type="match status" value="1"/>
</dbReference>
<evidence type="ECO:0000313" key="2">
    <source>
        <dbReference type="EMBL" id="CUR57222.1"/>
    </source>
</evidence>
<dbReference type="InterPro" id="IPR050789">
    <property type="entry name" value="Diverse_Enzym_Activities"/>
</dbReference>
<dbReference type="Pfam" id="PF00144">
    <property type="entry name" value="Beta-lactamase"/>
    <property type="match status" value="1"/>
</dbReference>
<name>A0A2P2C8R6_9ZZZZ</name>
<reference evidence="2" key="1">
    <citation type="submission" date="2015-08" db="EMBL/GenBank/DDBJ databases">
        <authorList>
            <person name="Babu N.S."/>
            <person name="Beckwith C.J."/>
            <person name="Beseler K.G."/>
            <person name="Brison A."/>
            <person name="Carone J.V."/>
            <person name="Caskin T.P."/>
            <person name="Diamond M."/>
            <person name="Durham M.E."/>
            <person name="Foxe J.M."/>
            <person name="Go M."/>
            <person name="Henderson B.A."/>
            <person name="Jones I.B."/>
            <person name="McGettigan J.A."/>
            <person name="Micheletti S.J."/>
            <person name="Nasrallah M.E."/>
            <person name="Ortiz D."/>
            <person name="Piller C.R."/>
            <person name="Privatt S.R."/>
            <person name="Schneider S.L."/>
            <person name="Sharp S."/>
            <person name="Smith T.C."/>
            <person name="Stanton J.D."/>
            <person name="Ullery H.E."/>
            <person name="Wilson R.J."/>
            <person name="Serrano M.G."/>
            <person name="Buck G."/>
            <person name="Lee V."/>
            <person name="Wang Y."/>
            <person name="Carvalho R."/>
            <person name="Voegtly L."/>
            <person name="Shi R."/>
            <person name="Duckworth R."/>
            <person name="Johnson A."/>
            <person name="Loviza R."/>
            <person name="Walstead R."/>
            <person name="Shah Z."/>
            <person name="Kiflezghi M."/>
            <person name="Wade K."/>
            <person name="Ball S.L."/>
            <person name="Bradley K.W."/>
            <person name="Asai D.J."/>
            <person name="Bowman C.A."/>
            <person name="Russell D.A."/>
            <person name="Pope W.H."/>
            <person name="Jacobs-Sera D."/>
            <person name="Hendrix R.W."/>
            <person name="Hatfull G.F."/>
        </authorList>
    </citation>
    <scope>NUCLEOTIDE SEQUENCE</scope>
</reference>
<protein>
    <submittedName>
        <fullName evidence="2">Beta-lactamase</fullName>
    </submittedName>
</protein>
<evidence type="ECO:0000259" key="1">
    <source>
        <dbReference type="Pfam" id="PF00144"/>
    </source>
</evidence>
<dbReference type="PANTHER" id="PTHR43283">
    <property type="entry name" value="BETA-LACTAMASE-RELATED"/>
    <property type="match status" value="1"/>
</dbReference>
<proteinExistence type="predicted"/>
<sequence>MDLCAALSPYAESGDVPGLVALVARGDDVQVEVLGQQGPGGVPMRRDSLFRAASITKPLTAALAMVLVQDGLLDLDAPVSDLLPELASPRVLRTPTSPLEDTVPCERPITARHLLACTSGLGFTTIDSPVVPLLGERLHQGSMRVGDVPPPDEWVRRLAEIPLIHQPGEGWTYNLSYDLLGVLLARAADTSLADLMAERLLEPLGMVDTGFHVPAAEVARFAALHGHRGGSLVVTDQPEGAFTEPPAFASGAGGLVTTGDDWLAFGRMLLAGGGSLLDDGSVRLMTTDHTTAQQRAMAGFFLDGQGWGFGGSVDTSVLSPWNVPGRYGWVGGTGTAAYVDPRHGVVSVLLTQVELDSPESAAVLESFWAAAAA</sequence>
<dbReference type="InterPro" id="IPR012338">
    <property type="entry name" value="Beta-lactam/transpept-like"/>
</dbReference>
<dbReference type="InterPro" id="IPR001466">
    <property type="entry name" value="Beta-lactam-related"/>
</dbReference>
<dbReference type="PANTHER" id="PTHR43283:SF3">
    <property type="entry name" value="BETA-LACTAMASE FAMILY PROTEIN (AFU_ORTHOLOGUE AFUA_5G07500)"/>
    <property type="match status" value="1"/>
</dbReference>
<gene>
    <name evidence="2" type="ORF">NOCA1120440</name>
</gene>
<accession>A0A2P2C8R6</accession>
<dbReference type="SUPFAM" id="SSF56601">
    <property type="entry name" value="beta-lactamase/transpeptidase-like"/>
    <property type="match status" value="1"/>
</dbReference>